<dbReference type="RefSeq" id="XP_027614233.1">
    <property type="nucleotide sequence ID" value="XM_027758432.1"/>
</dbReference>
<dbReference type="InterPro" id="IPR039254">
    <property type="entry name" value="Rds1"/>
</dbReference>
<dbReference type="SUPFAM" id="SSF47240">
    <property type="entry name" value="Ferritin-like"/>
    <property type="match status" value="1"/>
</dbReference>
<dbReference type="InParanoid" id="A0A401GMB3"/>
<dbReference type="AlphaFoldDB" id="A0A401GMB3"/>
<evidence type="ECO:0000313" key="3">
    <source>
        <dbReference type="Proteomes" id="UP000287166"/>
    </source>
</evidence>
<dbReference type="InterPro" id="IPR009078">
    <property type="entry name" value="Ferritin-like_SF"/>
</dbReference>
<dbReference type="OrthoDB" id="1001765at2759"/>
<reference evidence="2 3" key="1">
    <citation type="journal article" date="2018" name="Sci. Rep.">
        <title>Genome sequence of the cauliflower mushroom Sparassis crispa (Hanabiratake) and its association with beneficial usage.</title>
        <authorList>
            <person name="Kiyama R."/>
            <person name="Furutani Y."/>
            <person name="Kawaguchi K."/>
            <person name="Nakanishi T."/>
        </authorList>
    </citation>
    <scope>NUCLEOTIDE SEQUENCE [LARGE SCALE GENOMIC DNA]</scope>
</reference>
<comment type="caution">
    <text evidence="2">The sequence shown here is derived from an EMBL/GenBank/DDBJ whole genome shotgun (WGS) entry which is preliminary data.</text>
</comment>
<dbReference type="STRING" id="139825.A0A401GMB3"/>
<protein>
    <recommendedName>
        <fullName evidence="4">Protein rds1</fullName>
    </recommendedName>
</protein>
<name>A0A401GMB3_9APHY</name>
<sequence length="303" mass="32198">MFSPLPLLLAAFSSAVIVGAAPTFPPASVVNDTNIMNYALTLEYIERTFYEQGLEQFCEDDFEAAGFPPWVRGRFVQIRDHEETHVQFLTSQLDALGATPVEPCNYSYPYTDVQSWVALSMTLESVGSGAYMGAGRFISDKDTLVASQSIAQIEARQAGWVASAAKHLQPWDGDFETPLYFSGAFSLAVGFIDACPASNPPIPVTVFPPLSVSNSTPAHGDTIALAYNASVPAGNTTFLAWYSGLSTTFTPIANGTTTVPDALLGTVYAGVVANQSAQTGDATMLTGLAVFNFPFNSSARGNA</sequence>
<organism evidence="2 3">
    <name type="scientific">Sparassis crispa</name>
    <dbReference type="NCBI Taxonomy" id="139825"/>
    <lineage>
        <taxon>Eukaryota</taxon>
        <taxon>Fungi</taxon>
        <taxon>Dikarya</taxon>
        <taxon>Basidiomycota</taxon>
        <taxon>Agaricomycotina</taxon>
        <taxon>Agaricomycetes</taxon>
        <taxon>Polyporales</taxon>
        <taxon>Sparassidaceae</taxon>
        <taxon>Sparassis</taxon>
    </lineage>
</organism>
<dbReference type="Proteomes" id="UP000287166">
    <property type="component" value="Unassembled WGS sequence"/>
</dbReference>
<feature type="signal peptide" evidence="1">
    <location>
        <begin position="1"/>
        <end position="20"/>
    </location>
</feature>
<evidence type="ECO:0000256" key="1">
    <source>
        <dbReference type="SAM" id="SignalP"/>
    </source>
</evidence>
<proteinExistence type="predicted"/>
<dbReference type="Pfam" id="PF13668">
    <property type="entry name" value="Ferritin_2"/>
    <property type="match status" value="1"/>
</dbReference>
<evidence type="ECO:0000313" key="2">
    <source>
        <dbReference type="EMBL" id="GBE83320.1"/>
    </source>
</evidence>
<gene>
    <name evidence="2" type="ORF">SCP_0503680</name>
</gene>
<dbReference type="PANTHER" id="PTHR38705">
    <property type="entry name" value="PROTEIN RDS1"/>
    <property type="match status" value="1"/>
</dbReference>
<dbReference type="EMBL" id="BFAD01000005">
    <property type="protein sequence ID" value="GBE83320.1"/>
    <property type="molecule type" value="Genomic_DNA"/>
</dbReference>
<keyword evidence="3" id="KW-1185">Reference proteome</keyword>
<dbReference type="PANTHER" id="PTHR38705:SF1">
    <property type="entry name" value="PROTEIN RDS1"/>
    <property type="match status" value="1"/>
</dbReference>
<dbReference type="GeneID" id="38780237"/>
<evidence type="ECO:0008006" key="4">
    <source>
        <dbReference type="Google" id="ProtNLM"/>
    </source>
</evidence>
<feature type="chain" id="PRO_5019380337" description="Protein rds1" evidence="1">
    <location>
        <begin position="21"/>
        <end position="303"/>
    </location>
</feature>
<accession>A0A401GMB3</accession>
<keyword evidence="1" id="KW-0732">Signal</keyword>